<dbReference type="GO" id="GO:0097352">
    <property type="term" value="P:autophagosome maturation"/>
    <property type="evidence" value="ECO:0007669"/>
    <property type="project" value="TreeGrafter"/>
</dbReference>
<dbReference type="EMBL" id="WIXP02000008">
    <property type="protein sequence ID" value="KAF6206739.1"/>
    <property type="molecule type" value="Genomic_DNA"/>
</dbReference>
<dbReference type="AlphaFoldDB" id="A0A8S9XDU1"/>
<evidence type="ECO:0000313" key="3">
    <source>
        <dbReference type="Proteomes" id="UP000466442"/>
    </source>
</evidence>
<evidence type="ECO:0000313" key="2">
    <source>
        <dbReference type="EMBL" id="KAF6206739.1"/>
    </source>
</evidence>
<feature type="domain" description="Epg5-like central TPR repeats" evidence="1">
    <location>
        <begin position="35"/>
        <end position="429"/>
    </location>
</feature>
<gene>
    <name evidence="2" type="ORF">GE061_017975</name>
</gene>
<evidence type="ECO:0000259" key="1">
    <source>
        <dbReference type="Pfam" id="PF26103"/>
    </source>
</evidence>
<accession>A0A8S9XDU1</accession>
<protein>
    <recommendedName>
        <fullName evidence="1">Epg5-like central TPR repeats domain-containing protein</fullName>
    </recommendedName>
</protein>
<reference evidence="2" key="1">
    <citation type="journal article" date="2021" name="Mol. Ecol. Resour.">
        <title>Apolygus lucorum genome provides insights into omnivorousness and mesophyll feeding.</title>
        <authorList>
            <person name="Liu Y."/>
            <person name="Liu H."/>
            <person name="Wang H."/>
            <person name="Huang T."/>
            <person name="Liu B."/>
            <person name="Yang B."/>
            <person name="Yin L."/>
            <person name="Li B."/>
            <person name="Zhang Y."/>
            <person name="Zhang S."/>
            <person name="Jiang F."/>
            <person name="Zhang X."/>
            <person name="Ren Y."/>
            <person name="Wang B."/>
            <person name="Wang S."/>
            <person name="Lu Y."/>
            <person name="Wu K."/>
            <person name="Fan W."/>
            <person name="Wang G."/>
        </authorList>
    </citation>
    <scope>NUCLEOTIDE SEQUENCE</scope>
    <source>
        <strain evidence="2">12Hb</strain>
    </source>
</reference>
<dbReference type="GO" id="GO:0005737">
    <property type="term" value="C:cytoplasm"/>
    <property type="evidence" value="ECO:0007669"/>
    <property type="project" value="TreeGrafter"/>
</dbReference>
<keyword evidence="3" id="KW-1185">Reference proteome</keyword>
<organism evidence="2 3">
    <name type="scientific">Apolygus lucorum</name>
    <name type="common">Small green plant bug</name>
    <name type="synonym">Lygocoris lucorum</name>
    <dbReference type="NCBI Taxonomy" id="248454"/>
    <lineage>
        <taxon>Eukaryota</taxon>
        <taxon>Metazoa</taxon>
        <taxon>Ecdysozoa</taxon>
        <taxon>Arthropoda</taxon>
        <taxon>Hexapoda</taxon>
        <taxon>Insecta</taxon>
        <taxon>Pterygota</taxon>
        <taxon>Neoptera</taxon>
        <taxon>Paraneoptera</taxon>
        <taxon>Hemiptera</taxon>
        <taxon>Heteroptera</taxon>
        <taxon>Panheteroptera</taxon>
        <taxon>Cimicomorpha</taxon>
        <taxon>Miridae</taxon>
        <taxon>Mirini</taxon>
        <taxon>Apolygus</taxon>
    </lineage>
</organism>
<proteinExistence type="predicted"/>
<dbReference type="PANTHER" id="PTHR31139">
    <property type="entry name" value="ECTOPIC P GRANULES PROTEIN 5 HOMOLOG"/>
    <property type="match status" value="1"/>
</dbReference>
<comment type="caution">
    <text evidence="2">The sequence shown here is derived from an EMBL/GenBank/DDBJ whole genome shotgun (WGS) entry which is preliminary data.</text>
</comment>
<dbReference type="InterPro" id="IPR059030">
    <property type="entry name" value="TPR_Epg5_mid"/>
</dbReference>
<dbReference type="Pfam" id="PF26106">
    <property type="entry name" value="TPR_Epg5_C"/>
    <property type="match status" value="1"/>
</dbReference>
<name>A0A8S9XDU1_APOLU</name>
<dbReference type="InterPro" id="IPR051436">
    <property type="entry name" value="Autophagy-related_EPG5"/>
</dbReference>
<dbReference type="Pfam" id="PF26103">
    <property type="entry name" value="TPR_Epg5"/>
    <property type="match status" value="1"/>
</dbReference>
<dbReference type="Proteomes" id="UP000466442">
    <property type="component" value="Unassembled WGS sequence"/>
</dbReference>
<sequence>MTNFYSEKIIAYPPMKQLITSCAETLGQSFISVDEQQGPMILGQVLENPNLSSLLSTHFSPTTSSPQVYILLYRTLMSAVSASNADLIFVLLTKFDVAVWLDSQKPRLSDRSQLIEIVTDALASSGQDPSQEYIMIHEVLRRQLCALMMADCSQHLPQVLQMALKHSESHSLSTDVWFDILNALVWHTGVQFKPHCAMAQVVCNMATFATQQTVLSLNEIKVIIAIVSKFFTDERLQYGLYGLYPKYRTYISAFTTFLGVLSHTLIAAVVKKNKIDPGSNVCAEIWPTFLSLFTPWICPYFTHDLVQPTAAWIQQLTDDRSILLPWISADSGHAHKITAIFTESIRFLLDILPGNKDIFGYIWQFYVSNFAHTSVKDHILTVINNNLLSLNWQRFTPGVNDLELMLRVSDTYVPCCHSFLGAVFIDVPWTNMIDNGTPQHSPKIHASLLHLLVKLSIEPNVRQSGKLAELLRSSKMFHWEAVDFGSYESVVNWFVMSYDPRVVLNVEQDEGHIDQSVMELLRYSAGFAHSLPGYHSSTPRKRQVFVRAYVKLIISCLSKYKAIASSHQPKVESAIEDLLVLINTVVPQTGGNVAEAGLLVSEVLSLINLTSGPASRIGTDTLVTWLSKRGDCIVAAALLRTVGTNVEQTSLIGEIMESVFQSIFNDQSGGDWDKTLNHLQEPIPRNPPVENHLAENCQLLTLYAFLTKRLSTLFDLSEEMDIFTSLTKLISSMQPVVEKSEKIIPLYHLCLIMAARLSDSNPIVCDKNLRSLVQSAEAWAEYKPSWGFLGAIGLKRQHSLSSRMKAICKMLCALILIQLPENKSDLPCDNNVPFIRTTPQSPGGFTSNSTELGPSAEAHKAFSQLEAYINDKSYSEVREALEIALGFIRRTENSMHNAHQLFLRVSKMLFPDIRFIQAITLGT</sequence>
<dbReference type="OrthoDB" id="75419at2759"/>
<dbReference type="PANTHER" id="PTHR31139:SF4">
    <property type="entry name" value="ECTOPIC P GRANULES PROTEIN 5 HOMOLOG"/>
    <property type="match status" value="1"/>
</dbReference>